<gene>
    <name evidence="1" type="ORF">OSB04_021211</name>
</gene>
<accession>A0AA38SU41</accession>
<protein>
    <recommendedName>
        <fullName evidence="3">DUF4283 domain-containing protein</fullName>
    </recommendedName>
</protein>
<comment type="caution">
    <text evidence="1">The sequence shown here is derived from an EMBL/GenBank/DDBJ whole genome shotgun (WGS) entry which is preliminary data.</text>
</comment>
<proteinExistence type="predicted"/>
<evidence type="ECO:0000313" key="1">
    <source>
        <dbReference type="EMBL" id="KAJ9548668.1"/>
    </source>
</evidence>
<evidence type="ECO:0000313" key="2">
    <source>
        <dbReference type="Proteomes" id="UP001172457"/>
    </source>
</evidence>
<dbReference type="EMBL" id="JARYMX010000005">
    <property type="protein sequence ID" value="KAJ9548668.1"/>
    <property type="molecule type" value="Genomic_DNA"/>
</dbReference>
<sequence>MDSVGQLGLEERGLGEPDPTMVITEGVAIDDEFVSSPKPDVVESDTANRTSVFHRLAIDERLKFQPKDMDFAKAVGSQDSTVLSFFPLVNKTHSSVRIPTELAKEVMKTHKSTLFGYFLGPRLHFQIVEKAVKEAWSKFGFSSVMMNNNGIYFFKFNDFGGSNQVVEAGPLMI</sequence>
<dbReference type="Proteomes" id="UP001172457">
    <property type="component" value="Chromosome 5"/>
</dbReference>
<name>A0AA38SU41_9ASTR</name>
<dbReference type="AlphaFoldDB" id="A0AA38SU41"/>
<organism evidence="1 2">
    <name type="scientific">Centaurea solstitialis</name>
    <name type="common">yellow star-thistle</name>
    <dbReference type="NCBI Taxonomy" id="347529"/>
    <lineage>
        <taxon>Eukaryota</taxon>
        <taxon>Viridiplantae</taxon>
        <taxon>Streptophyta</taxon>
        <taxon>Embryophyta</taxon>
        <taxon>Tracheophyta</taxon>
        <taxon>Spermatophyta</taxon>
        <taxon>Magnoliopsida</taxon>
        <taxon>eudicotyledons</taxon>
        <taxon>Gunneridae</taxon>
        <taxon>Pentapetalae</taxon>
        <taxon>asterids</taxon>
        <taxon>campanulids</taxon>
        <taxon>Asterales</taxon>
        <taxon>Asteraceae</taxon>
        <taxon>Carduoideae</taxon>
        <taxon>Cardueae</taxon>
        <taxon>Centaureinae</taxon>
        <taxon>Centaurea</taxon>
    </lineage>
</organism>
<evidence type="ECO:0008006" key="3">
    <source>
        <dbReference type="Google" id="ProtNLM"/>
    </source>
</evidence>
<reference evidence="1" key="1">
    <citation type="submission" date="2023-03" db="EMBL/GenBank/DDBJ databases">
        <title>Chromosome-scale reference genome and RAD-based genetic map of yellow starthistle (Centaurea solstitialis) reveal putative structural variation and QTLs associated with invader traits.</title>
        <authorList>
            <person name="Reatini B."/>
            <person name="Cang F.A."/>
            <person name="Jiang Q."/>
            <person name="Mckibben M.T.W."/>
            <person name="Barker M.S."/>
            <person name="Rieseberg L.H."/>
            <person name="Dlugosch K.M."/>
        </authorList>
    </citation>
    <scope>NUCLEOTIDE SEQUENCE</scope>
    <source>
        <strain evidence="1">CAN-66</strain>
        <tissue evidence="1">Leaf</tissue>
    </source>
</reference>
<keyword evidence="2" id="KW-1185">Reference proteome</keyword>